<dbReference type="AlphaFoldDB" id="A0A397GDQ7"/>
<dbReference type="STRING" id="1348612.A0A397GDQ7"/>
<dbReference type="InterPro" id="IPR025332">
    <property type="entry name" value="DUF4238"/>
</dbReference>
<gene>
    <name evidence="1" type="ORF">Glove_567g28</name>
</gene>
<reference evidence="1 2" key="1">
    <citation type="submission" date="2018-08" db="EMBL/GenBank/DDBJ databases">
        <title>Genome and evolution of the arbuscular mycorrhizal fungus Diversispora epigaea (formerly Glomus versiforme) and its bacterial endosymbionts.</title>
        <authorList>
            <person name="Sun X."/>
            <person name="Fei Z."/>
            <person name="Harrison M."/>
        </authorList>
    </citation>
    <scope>NUCLEOTIDE SEQUENCE [LARGE SCALE GENOMIC DNA]</scope>
    <source>
        <strain evidence="1 2">IT104</strain>
    </source>
</reference>
<keyword evidence="2" id="KW-1185">Reference proteome</keyword>
<accession>A0A397GDQ7</accession>
<dbReference type="Pfam" id="PF14022">
    <property type="entry name" value="DUF4238"/>
    <property type="match status" value="1"/>
</dbReference>
<evidence type="ECO:0000313" key="1">
    <source>
        <dbReference type="EMBL" id="RHZ47768.1"/>
    </source>
</evidence>
<dbReference type="OrthoDB" id="5340163at2759"/>
<sequence>MGEINQYHHYIPRFILRNFAIDNCERVFVSSKKIFNQRRKFWLNKRKGELLQTYDRTKNELGFSKISKTYGYENMYKDLNHEDAEHVEKELANLEGKSSKVIRDIIEASKGKSHIMLLRKDLQDLRKFLFIMDYRKPHRWNQFTNKRFDPATLVMVENFMKERNLQSTQEVWLQNVHEILETPHKEVPNNPRIFFLDRSDYKTRMIDCFLAIWQAGDNDEFIMTSNAFGIFEGVNGMIFGSPFQFAFHCFYVISPKLMLVLCHSSFRKEIGLAAVHLTMGPGLHSNFEYVPHPPATTEYVCHIDPSRAGLKSDNAFSNLFNKIGFEPHPEDKFTFPFVKINSATVHLVNAFILNEAKPELVLSYLSPLYLYKTIVKYHKSIKKLGEIQDFSSMKKTLFTALNKTHKEDLSLRKSIPKGRTRIWHECRVVTES</sequence>
<proteinExistence type="predicted"/>
<evidence type="ECO:0008006" key="3">
    <source>
        <dbReference type="Google" id="ProtNLM"/>
    </source>
</evidence>
<dbReference type="Proteomes" id="UP000266861">
    <property type="component" value="Unassembled WGS sequence"/>
</dbReference>
<dbReference type="EMBL" id="PQFF01000481">
    <property type="protein sequence ID" value="RHZ47768.1"/>
    <property type="molecule type" value="Genomic_DNA"/>
</dbReference>
<protein>
    <recommendedName>
        <fullName evidence="3">DUF4238 domain-containing protein</fullName>
    </recommendedName>
</protein>
<name>A0A397GDQ7_9GLOM</name>
<comment type="caution">
    <text evidence="1">The sequence shown here is derived from an EMBL/GenBank/DDBJ whole genome shotgun (WGS) entry which is preliminary data.</text>
</comment>
<evidence type="ECO:0000313" key="2">
    <source>
        <dbReference type="Proteomes" id="UP000266861"/>
    </source>
</evidence>
<organism evidence="1 2">
    <name type="scientific">Diversispora epigaea</name>
    <dbReference type="NCBI Taxonomy" id="1348612"/>
    <lineage>
        <taxon>Eukaryota</taxon>
        <taxon>Fungi</taxon>
        <taxon>Fungi incertae sedis</taxon>
        <taxon>Mucoromycota</taxon>
        <taxon>Glomeromycotina</taxon>
        <taxon>Glomeromycetes</taxon>
        <taxon>Diversisporales</taxon>
        <taxon>Diversisporaceae</taxon>
        <taxon>Diversispora</taxon>
    </lineage>
</organism>